<comment type="caution">
    <text evidence="2">The sequence shown here is derived from an EMBL/GenBank/DDBJ whole genome shotgun (WGS) entry which is preliminary data.</text>
</comment>
<keyword evidence="1" id="KW-0472">Membrane</keyword>
<dbReference type="EMBL" id="PQWM01000055">
    <property type="protein sequence ID" value="RDZ07151.1"/>
    <property type="molecule type" value="Genomic_DNA"/>
</dbReference>
<keyword evidence="1" id="KW-0812">Transmembrane</keyword>
<dbReference type="AlphaFoldDB" id="A0A3D8WUC3"/>
<accession>A0A3D8WUC3</accession>
<reference evidence="2 3" key="1">
    <citation type="journal article" date="2018" name="Appl. Environ. Microbiol.">
        <title>Antimicrobial susceptibility testing and tentative epidemiological cut-off values of five Bacillus species relevant for use as animal feed additives or for plant protection.</title>
        <authorList>
            <person name="Agerso Y."/>
            <person name="Stuer-Lauridsen B."/>
            <person name="Bjerre K."/>
            <person name="Jensen M.G."/>
            <person name="Johansen E."/>
            <person name="Bennedsen M."/>
            <person name="Brockmann E."/>
            <person name="Nielsen B."/>
        </authorList>
    </citation>
    <scope>NUCLEOTIDE SEQUENCE [LARGE SCALE GENOMIC DNA]</scope>
    <source>
        <strain evidence="2 3">CHCC20162</strain>
    </source>
</reference>
<organism evidence="2 3">
    <name type="scientific">Priestia megaterium</name>
    <name type="common">Bacillus megaterium</name>
    <dbReference type="NCBI Taxonomy" id="1404"/>
    <lineage>
        <taxon>Bacteria</taxon>
        <taxon>Bacillati</taxon>
        <taxon>Bacillota</taxon>
        <taxon>Bacilli</taxon>
        <taxon>Bacillales</taxon>
        <taxon>Bacillaceae</taxon>
        <taxon>Priestia</taxon>
    </lineage>
</organism>
<feature type="transmembrane region" description="Helical" evidence="1">
    <location>
        <begin position="54"/>
        <end position="70"/>
    </location>
</feature>
<proteinExistence type="predicted"/>
<evidence type="ECO:0000256" key="1">
    <source>
        <dbReference type="SAM" id="Phobius"/>
    </source>
</evidence>
<sequence length="78" mass="8861">MFFSFIFLSLINVFISISLGYTAYQLFRKAFIGGILTCILACSAPIIFVWPSLFLSTGISLFLYFLIIYSKKHISSNM</sequence>
<evidence type="ECO:0000313" key="2">
    <source>
        <dbReference type="EMBL" id="RDZ07151.1"/>
    </source>
</evidence>
<dbReference type="Proteomes" id="UP000256519">
    <property type="component" value="Unassembled WGS sequence"/>
</dbReference>
<evidence type="ECO:0000313" key="3">
    <source>
        <dbReference type="Proteomes" id="UP000256519"/>
    </source>
</evidence>
<keyword evidence="1" id="KW-1133">Transmembrane helix</keyword>
<name>A0A3D8WUC3_PRIMG</name>
<protein>
    <submittedName>
        <fullName evidence="2">Uncharacterized protein</fullName>
    </submittedName>
</protein>
<feature type="transmembrane region" description="Helical" evidence="1">
    <location>
        <begin position="6"/>
        <end position="24"/>
    </location>
</feature>
<gene>
    <name evidence="2" type="ORF">C3744_27970</name>
</gene>